<dbReference type="PRINTS" id="PR00445">
    <property type="entry name" value="HUPFHYPC"/>
</dbReference>
<reference evidence="3" key="1">
    <citation type="submission" date="2013-01" db="EMBL/GenBank/DDBJ databases">
        <title>Genome draft of Hydrogenophaga taeniospiralis 2K1.</title>
        <authorList>
            <person name="Gomila M."/>
            <person name="Lalucat J."/>
        </authorList>
    </citation>
    <scope>NUCLEOTIDE SEQUENCE</scope>
    <source>
        <strain evidence="3">CCUG 15921</strain>
    </source>
</reference>
<name>A0A9X4NU05_9BURK</name>
<feature type="region of interest" description="Disordered" evidence="2">
    <location>
        <begin position="95"/>
        <end position="137"/>
    </location>
</feature>
<dbReference type="PANTHER" id="PTHR35177:SF2">
    <property type="entry name" value="HYDROGENASE MATURATION FACTOR HYBG"/>
    <property type="match status" value="1"/>
</dbReference>
<keyword evidence="4" id="KW-1185">Reference proteome</keyword>
<comment type="similarity">
    <text evidence="1">Belongs to the HupF/HypC family.</text>
</comment>
<dbReference type="AlphaFoldDB" id="A0A9X4NU05"/>
<feature type="compositionally biased region" description="Low complexity" evidence="2">
    <location>
        <begin position="113"/>
        <end position="126"/>
    </location>
</feature>
<dbReference type="Gene3D" id="2.30.30.140">
    <property type="match status" value="1"/>
</dbReference>
<dbReference type="Proteomes" id="UP001152876">
    <property type="component" value="Unassembled WGS sequence"/>
</dbReference>
<dbReference type="InterPro" id="IPR001109">
    <property type="entry name" value="Hydrogenase_HupF/HypC"/>
</dbReference>
<dbReference type="OrthoDB" id="9806017at2"/>
<organism evidence="3 4">
    <name type="scientific">Hydrogenophaga taeniospiralis CCUG 15921</name>
    <dbReference type="NCBI Taxonomy" id="1281780"/>
    <lineage>
        <taxon>Bacteria</taxon>
        <taxon>Pseudomonadati</taxon>
        <taxon>Pseudomonadota</taxon>
        <taxon>Betaproteobacteria</taxon>
        <taxon>Burkholderiales</taxon>
        <taxon>Comamonadaceae</taxon>
        <taxon>Hydrogenophaga</taxon>
    </lineage>
</organism>
<evidence type="ECO:0000313" key="4">
    <source>
        <dbReference type="Proteomes" id="UP001152876"/>
    </source>
</evidence>
<accession>A0A9X4NU05</accession>
<evidence type="ECO:0000256" key="2">
    <source>
        <dbReference type="SAM" id="MobiDB-lite"/>
    </source>
</evidence>
<dbReference type="NCBIfam" id="TIGR00074">
    <property type="entry name" value="hypC_hupF"/>
    <property type="match status" value="1"/>
</dbReference>
<dbReference type="GO" id="GO:0005506">
    <property type="term" value="F:iron ion binding"/>
    <property type="evidence" value="ECO:0007669"/>
    <property type="project" value="TreeGrafter"/>
</dbReference>
<evidence type="ECO:0000313" key="3">
    <source>
        <dbReference type="EMBL" id="MDG5974355.1"/>
    </source>
</evidence>
<dbReference type="PANTHER" id="PTHR35177">
    <property type="entry name" value="HYDROGENASE MATURATION FACTOR HYBG"/>
    <property type="match status" value="1"/>
</dbReference>
<gene>
    <name evidence="3" type="ORF">H010_03772</name>
</gene>
<comment type="caution">
    <text evidence="3">The sequence shown here is derived from an EMBL/GenBank/DDBJ whole genome shotgun (WGS) entry which is preliminary data.</text>
</comment>
<dbReference type="SUPFAM" id="SSF159127">
    <property type="entry name" value="HupF/HypC-like"/>
    <property type="match status" value="1"/>
</dbReference>
<dbReference type="GO" id="GO:0051604">
    <property type="term" value="P:protein maturation"/>
    <property type="evidence" value="ECO:0007669"/>
    <property type="project" value="TreeGrafter"/>
</dbReference>
<evidence type="ECO:0000256" key="1">
    <source>
        <dbReference type="ARBA" id="ARBA00006018"/>
    </source>
</evidence>
<dbReference type="EMBL" id="AOGK01000002">
    <property type="protein sequence ID" value="MDG5974355.1"/>
    <property type="molecule type" value="Genomic_DNA"/>
</dbReference>
<sequence>MCIGMPMQVTAIEPGHAWCEGRGERRRVTTALVGPLEVGDWLLVFLGDARERIDATRAAEVNSALDLVLGAMQGFDASGDAGFVLPSRMTAEQLKQLSGQTGPHAPPLRGSLPPEGAGWPWGGPAANPLNFYKQETP</sequence>
<dbReference type="Pfam" id="PF01455">
    <property type="entry name" value="HupF_HypC"/>
    <property type="match status" value="1"/>
</dbReference>
<proteinExistence type="inferred from homology"/>
<dbReference type="GO" id="GO:1902670">
    <property type="term" value="F:carbon dioxide binding"/>
    <property type="evidence" value="ECO:0007669"/>
    <property type="project" value="TreeGrafter"/>
</dbReference>
<protein>
    <submittedName>
        <fullName evidence="3">HoxL hydrogenase expression/formation protein hoxL</fullName>
    </submittedName>
</protein>